<dbReference type="AlphaFoldDB" id="A0A1T4MVU9"/>
<name>A0A1T4MVU9_9FIRM</name>
<dbReference type="InterPro" id="IPR003848">
    <property type="entry name" value="DUF218"/>
</dbReference>
<dbReference type="PANTHER" id="PTHR30336:SF4">
    <property type="entry name" value="ENVELOPE BIOGENESIS FACTOR ELYC"/>
    <property type="match status" value="1"/>
</dbReference>
<dbReference type="Proteomes" id="UP000190657">
    <property type="component" value="Unassembled WGS sequence"/>
</dbReference>
<dbReference type="InterPro" id="IPR051599">
    <property type="entry name" value="Cell_Envelope_Assoc"/>
</dbReference>
<dbReference type="EMBL" id="FUWW01000016">
    <property type="protein sequence ID" value="SJZ71179.1"/>
    <property type="molecule type" value="Genomic_DNA"/>
</dbReference>
<proteinExistence type="predicted"/>
<dbReference type="PANTHER" id="PTHR30336">
    <property type="entry name" value="INNER MEMBRANE PROTEIN, PROBABLE PERMEASE"/>
    <property type="match status" value="1"/>
</dbReference>
<dbReference type="STRING" id="290054.SAMN02745114_01400"/>
<reference evidence="3 4" key="1">
    <citation type="submission" date="2017-02" db="EMBL/GenBank/DDBJ databases">
        <authorList>
            <person name="Peterson S.W."/>
        </authorList>
    </citation>
    <scope>NUCLEOTIDE SEQUENCE [LARGE SCALE GENOMIC DNA]</scope>
    <source>
        <strain evidence="3 4">ATCC 51222</strain>
    </source>
</reference>
<feature type="transmembrane region" description="Helical" evidence="1">
    <location>
        <begin position="20"/>
        <end position="43"/>
    </location>
</feature>
<keyword evidence="1" id="KW-0472">Membrane</keyword>
<protein>
    <submittedName>
        <fullName evidence="3">Uncharacterized SAM-binding protein YcdF, DUF218 family</fullName>
    </submittedName>
</protein>
<dbReference type="CDD" id="cd06259">
    <property type="entry name" value="YdcF-like"/>
    <property type="match status" value="1"/>
</dbReference>
<organism evidence="3 4">
    <name type="scientific">Eubacterium coprostanoligenes</name>
    <dbReference type="NCBI Taxonomy" id="290054"/>
    <lineage>
        <taxon>Bacteria</taxon>
        <taxon>Bacillati</taxon>
        <taxon>Bacillota</taxon>
        <taxon>Clostridia</taxon>
        <taxon>Eubacteriales</taxon>
        <taxon>Eubacteriaceae</taxon>
        <taxon>Eubacterium</taxon>
    </lineage>
</organism>
<evidence type="ECO:0000259" key="2">
    <source>
        <dbReference type="Pfam" id="PF02698"/>
    </source>
</evidence>
<dbReference type="GO" id="GO:0043164">
    <property type="term" value="P:Gram-negative-bacterium-type cell wall biogenesis"/>
    <property type="evidence" value="ECO:0007669"/>
    <property type="project" value="TreeGrafter"/>
</dbReference>
<gene>
    <name evidence="3" type="ORF">SAMN02745114_01400</name>
</gene>
<feature type="transmembrane region" description="Helical" evidence="1">
    <location>
        <begin position="55"/>
        <end position="76"/>
    </location>
</feature>
<sequence length="242" mass="26451">MIAVFYIGPLVTTGEMNIGVVAGLGLACVLFLYAVFYDAVNLVVKKLNSKVIGKIITSVVCIVLVAGIGVGGFALGNVVTHSGKSNHKTEYAIVLGCVVRGDQPGIFLKKRINSAYEYLKDNPNSKVVLSGGQGNGENISEAQCMYNELTQMGIESSRLILEDKSTSTQENFENSVKLLKNNGVEIDEITVVTNDFHEYRASKFAEKSGLKAYQYPCKTPWNGYMPFATREAFAVVYQIYMN</sequence>
<dbReference type="Pfam" id="PF02698">
    <property type="entry name" value="DUF218"/>
    <property type="match status" value="1"/>
</dbReference>
<keyword evidence="1" id="KW-0812">Transmembrane</keyword>
<dbReference type="InterPro" id="IPR014729">
    <property type="entry name" value="Rossmann-like_a/b/a_fold"/>
</dbReference>
<dbReference type="GO" id="GO:0005886">
    <property type="term" value="C:plasma membrane"/>
    <property type="evidence" value="ECO:0007669"/>
    <property type="project" value="TreeGrafter"/>
</dbReference>
<keyword evidence="4" id="KW-1185">Reference proteome</keyword>
<keyword evidence="1" id="KW-1133">Transmembrane helix</keyword>
<feature type="domain" description="DUF218" evidence="2">
    <location>
        <begin position="91"/>
        <end position="226"/>
    </location>
</feature>
<evidence type="ECO:0000256" key="1">
    <source>
        <dbReference type="SAM" id="Phobius"/>
    </source>
</evidence>
<dbReference type="GO" id="GO:0000270">
    <property type="term" value="P:peptidoglycan metabolic process"/>
    <property type="evidence" value="ECO:0007669"/>
    <property type="project" value="TreeGrafter"/>
</dbReference>
<accession>A0A1T4MVU9</accession>
<evidence type="ECO:0000313" key="3">
    <source>
        <dbReference type="EMBL" id="SJZ71179.1"/>
    </source>
</evidence>
<evidence type="ECO:0000313" key="4">
    <source>
        <dbReference type="Proteomes" id="UP000190657"/>
    </source>
</evidence>
<dbReference type="Gene3D" id="3.40.50.620">
    <property type="entry name" value="HUPs"/>
    <property type="match status" value="1"/>
</dbReference>